<dbReference type="PANTHER" id="PTHR43540">
    <property type="entry name" value="PEROXYUREIDOACRYLATE/UREIDOACRYLATE AMIDOHYDROLASE-RELATED"/>
    <property type="match status" value="1"/>
</dbReference>
<organism evidence="4 5">
    <name type="scientific">Sutcliffiella rhizosphaerae</name>
    <dbReference type="NCBI Taxonomy" id="2880967"/>
    <lineage>
        <taxon>Bacteria</taxon>
        <taxon>Bacillati</taxon>
        <taxon>Bacillota</taxon>
        <taxon>Bacilli</taxon>
        <taxon>Bacillales</taxon>
        <taxon>Bacillaceae</taxon>
        <taxon>Sutcliffiella</taxon>
    </lineage>
</organism>
<gene>
    <name evidence="4" type="ORF">BACCIP111883_02052</name>
</gene>
<proteinExistence type="inferred from homology"/>
<dbReference type="InterPro" id="IPR050272">
    <property type="entry name" value="Isochorismatase-like_hydrls"/>
</dbReference>
<keyword evidence="5" id="KW-1185">Reference proteome</keyword>
<feature type="domain" description="RING-type" evidence="3">
    <location>
        <begin position="9"/>
        <end position="45"/>
    </location>
</feature>
<dbReference type="Pfam" id="PF00857">
    <property type="entry name" value="Isochorismatase"/>
    <property type="match status" value="1"/>
</dbReference>
<reference evidence="4 5" key="1">
    <citation type="submission" date="2021-10" db="EMBL/GenBank/DDBJ databases">
        <authorList>
            <person name="Criscuolo A."/>
        </authorList>
    </citation>
    <scope>NUCLEOTIDE SEQUENCE [LARGE SCALE GENOMIC DNA]</scope>
    <source>
        <strain evidence="5">CIP 111883</strain>
    </source>
</reference>
<comment type="caution">
    <text evidence="4">The sequence shown here is derived from an EMBL/GenBank/DDBJ whole genome shotgun (WGS) entry which is preliminary data.</text>
</comment>
<dbReference type="InterPro" id="IPR036380">
    <property type="entry name" value="Isochorismatase-like_sf"/>
</dbReference>
<evidence type="ECO:0000259" key="3">
    <source>
        <dbReference type="PROSITE" id="PS50089"/>
    </source>
</evidence>
<keyword evidence="2" id="KW-0378">Hydrolase</keyword>
<dbReference type="InterPro" id="IPR000868">
    <property type="entry name" value="Isochorismatase-like_dom"/>
</dbReference>
<dbReference type="CDD" id="cd01014">
    <property type="entry name" value="nicotinamidase_related"/>
    <property type="match status" value="1"/>
</dbReference>
<dbReference type="EMBL" id="CAKJTJ010000009">
    <property type="protein sequence ID" value="CAG9621280.1"/>
    <property type="molecule type" value="Genomic_DNA"/>
</dbReference>
<dbReference type="Pfam" id="PF06906">
    <property type="entry name" value="DUF1272"/>
    <property type="match status" value="1"/>
</dbReference>
<dbReference type="PROSITE" id="PS50089">
    <property type="entry name" value="ZF_RING_2"/>
    <property type="match status" value="1"/>
</dbReference>
<dbReference type="InterPro" id="IPR001841">
    <property type="entry name" value="Znf_RING"/>
</dbReference>
<evidence type="ECO:0000313" key="4">
    <source>
        <dbReference type="EMBL" id="CAG9621280.1"/>
    </source>
</evidence>
<evidence type="ECO:0000256" key="1">
    <source>
        <dbReference type="ARBA" id="ARBA00006336"/>
    </source>
</evidence>
<dbReference type="Gene3D" id="3.40.50.850">
    <property type="entry name" value="Isochorismatase-like"/>
    <property type="match status" value="1"/>
</dbReference>
<dbReference type="PANTHER" id="PTHR43540:SF1">
    <property type="entry name" value="ISOCHORISMATASE HYDROLASE"/>
    <property type="match status" value="1"/>
</dbReference>
<comment type="similarity">
    <text evidence="1">Belongs to the isochorismatase family.</text>
</comment>
<dbReference type="InterPro" id="IPR010696">
    <property type="entry name" value="DUF1272"/>
</dbReference>
<dbReference type="SUPFAM" id="SSF52499">
    <property type="entry name" value="Isochorismatase-like hydrolases"/>
    <property type="match status" value="1"/>
</dbReference>
<protein>
    <recommendedName>
        <fullName evidence="3">RING-type domain-containing protein</fullName>
    </recommendedName>
</protein>
<evidence type="ECO:0000256" key="2">
    <source>
        <dbReference type="ARBA" id="ARBA00022801"/>
    </source>
</evidence>
<accession>A0ABM8YMV5</accession>
<name>A0ABM8YMV5_9BACI</name>
<dbReference type="Proteomes" id="UP000789833">
    <property type="component" value="Unassembled WGS sequence"/>
</dbReference>
<evidence type="ECO:0000313" key="5">
    <source>
        <dbReference type="Proteomes" id="UP000789833"/>
    </source>
</evidence>
<sequence length="221" mass="25095">MGLLMKSSCEKCEAVLKNHAYICVHECTFCEKCTHGMSYVCPNCDGELVRRPKKRIKKALILIDVQKAFLDSKWGDRNNPNAEKNIQALLTEWRERKYEVIFIRHLSEDPQSLFYKEKESSNILDLIKPLENEKIITKKVNSAFIGTSLESHLKDMGIKEVVITGFTTPHCVSTTTRMSGNLGFQTYLISDATVAYPLMNHNGEVIDAQTVHDGFSCYHSS</sequence>